<evidence type="ECO:0000256" key="2">
    <source>
        <dbReference type="SAM" id="Phobius"/>
    </source>
</evidence>
<reference evidence="3 4" key="1">
    <citation type="submission" date="2017-07" db="EMBL/GenBank/DDBJ databases">
        <title>Complete genome sequence of Actinoalloteichus hoggarensis DSM 45943, type strain of Actinoalloteichus hoggarensis.</title>
        <authorList>
            <person name="Ruckert C."/>
            <person name="Nouioui I."/>
            <person name="Willmese J."/>
            <person name="van Wezel G."/>
            <person name="Klenk H.-P."/>
            <person name="Kalinowski J."/>
            <person name="Zotchev S.B."/>
        </authorList>
    </citation>
    <scope>NUCLEOTIDE SEQUENCE [LARGE SCALE GENOMIC DNA]</scope>
    <source>
        <strain evidence="3 4">DSM 45943</strain>
    </source>
</reference>
<feature type="region of interest" description="Disordered" evidence="1">
    <location>
        <begin position="194"/>
        <end position="227"/>
    </location>
</feature>
<proteinExistence type="predicted"/>
<evidence type="ECO:0000256" key="1">
    <source>
        <dbReference type="SAM" id="MobiDB-lite"/>
    </source>
</evidence>
<keyword evidence="2" id="KW-1133">Transmembrane helix</keyword>
<sequence length="297" mass="32853">MGWRRKPRVSPVDVEGGVTKTVIRLRHRQAESRNLRTLADDPDVVAARLERTRRRITAGMWWFLAAGLVFTTAGVHEFIAGDREITDPLWWAAWFVEPMVAGILILLLNWESEILSRGIEPDSDQTTNLKRFLLFCTFFMNVYPPLFGGDGIDFGMLFIKGMVPVIVFLLAEAMPVVQRRMRQAISDCYATARMHTPEPDPNPAPTPEPVVEEETVTPVPPEDPVPHPVSIDVGAAVRGLRLPDSVIPALQTAADAAAAESRPVTVEDIRTAVRVPVPIAERITAALHPVNGHQLNA</sequence>
<dbReference type="KEGG" id="ahg:AHOG_19620"/>
<name>A0A221W7C1_9PSEU</name>
<dbReference type="EMBL" id="CP022521">
    <property type="protein sequence ID" value="ASO21546.1"/>
    <property type="molecule type" value="Genomic_DNA"/>
</dbReference>
<feature type="compositionally biased region" description="Pro residues" evidence="1">
    <location>
        <begin position="199"/>
        <end position="208"/>
    </location>
</feature>
<feature type="transmembrane region" description="Helical" evidence="2">
    <location>
        <begin position="131"/>
        <end position="148"/>
    </location>
</feature>
<dbReference type="AlphaFoldDB" id="A0A221W7C1"/>
<keyword evidence="2" id="KW-0812">Transmembrane</keyword>
<dbReference type="Proteomes" id="UP000204221">
    <property type="component" value="Chromosome"/>
</dbReference>
<evidence type="ECO:0000313" key="4">
    <source>
        <dbReference type="Proteomes" id="UP000204221"/>
    </source>
</evidence>
<evidence type="ECO:0000313" key="3">
    <source>
        <dbReference type="EMBL" id="ASO21546.1"/>
    </source>
</evidence>
<keyword evidence="2" id="KW-0472">Membrane</keyword>
<organism evidence="3 4">
    <name type="scientific">Actinoalloteichus hoggarensis</name>
    <dbReference type="NCBI Taxonomy" id="1470176"/>
    <lineage>
        <taxon>Bacteria</taxon>
        <taxon>Bacillati</taxon>
        <taxon>Actinomycetota</taxon>
        <taxon>Actinomycetes</taxon>
        <taxon>Pseudonocardiales</taxon>
        <taxon>Pseudonocardiaceae</taxon>
        <taxon>Actinoalloteichus</taxon>
    </lineage>
</organism>
<accession>A0A221W7C1</accession>
<gene>
    <name evidence="3" type="ORF">AHOG_19620</name>
</gene>
<feature type="transmembrane region" description="Helical" evidence="2">
    <location>
        <begin position="154"/>
        <end position="173"/>
    </location>
</feature>
<protein>
    <submittedName>
        <fullName evidence="3">Uncharacterized protein</fullName>
    </submittedName>
</protein>
<keyword evidence="4" id="KW-1185">Reference proteome</keyword>
<feature type="compositionally biased region" description="Pro residues" evidence="1">
    <location>
        <begin position="218"/>
        <end position="227"/>
    </location>
</feature>
<feature type="transmembrane region" description="Helical" evidence="2">
    <location>
        <begin position="91"/>
        <end position="110"/>
    </location>
</feature>
<feature type="transmembrane region" description="Helical" evidence="2">
    <location>
        <begin position="58"/>
        <end position="79"/>
    </location>
</feature>